<dbReference type="Proteomes" id="UP000289331">
    <property type="component" value="Segment"/>
</dbReference>
<evidence type="ECO:0000256" key="4">
    <source>
        <dbReference type="ARBA" id="ARBA00022581"/>
    </source>
</evidence>
<comment type="subunit">
    <text evidence="16">Forms homodimers. Interacts with ubiquitin-protein ligase UBE3A/E6-AP; this interaction stimulates UBE3A ubiquitin activity. Interacts with host BAK1.</text>
</comment>
<keyword evidence="15 16" id="KW-1119">Modulation of host cell apoptosis by virus</keyword>
<accession>A0A2D2ALP8</accession>
<evidence type="ECO:0000256" key="11">
    <source>
        <dbReference type="ARBA" id="ARBA00023159"/>
    </source>
</evidence>
<evidence type="ECO:0000256" key="14">
    <source>
        <dbReference type="ARBA" id="ARBA00023280"/>
    </source>
</evidence>
<comment type="similarity">
    <text evidence="1 16 17">Belongs to the papillomaviridae E6 protein family.</text>
</comment>
<dbReference type="GO" id="GO:0039502">
    <property type="term" value="P:symbiont-mediated suppression of host type I interferon-mediated signaling pathway"/>
    <property type="evidence" value="ECO:0007669"/>
    <property type="project" value="UniProtKB-UniRule"/>
</dbReference>
<dbReference type="GO" id="GO:0039648">
    <property type="term" value="P:symbiont-mediated perturbation of host ubiquitin-like protein modification"/>
    <property type="evidence" value="ECO:0007669"/>
    <property type="project" value="UniProtKB-UniRule"/>
</dbReference>
<comment type="subcellular location">
    <subcellularLocation>
        <location evidence="16 17">Host cytoplasm</location>
    </subcellularLocation>
    <subcellularLocation>
        <location evidence="16 17">Host nucleus</location>
    </subcellularLocation>
</comment>
<keyword evidence="12 16" id="KW-0804">Transcription</keyword>
<evidence type="ECO:0000256" key="16">
    <source>
        <dbReference type="HAMAP-Rule" id="MF_04006"/>
    </source>
</evidence>
<dbReference type="SUPFAM" id="SSF161229">
    <property type="entry name" value="E6 C-terminal domain-like"/>
    <property type="match status" value="2"/>
</dbReference>
<dbReference type="GO" id="GO:0006351">
    <property type="term" value="P:DNA-templated transcription"/>
    <property type="evidence" value="ECO:0007669"/>
    <property type="project" value="UniProtKB-UniRule"/>
</dbReference>
<dbReference type="HAMAP" id="MF_04006">
    <property type="entry name" value="HPV_E6"/>
    <property type="match status" value="1"/>
</dbReference>
<reference evidence="18" key="1">
    <citation type="journal article" date="2018" name="MSphere">
        <title>Metagenomic Discovery of 83 New Human Papillomavirus Types in Patients with Immunodeficiency.</title>
        <authorList>
            <person name="Pastrana D.V."/>
            <person name="Peretti A."/>
            <person name="Welch N.L."/>
            <person name="Borgogna C."/>
            <person name="Olivero C."/>
            <person name="Badolato R."/>
            <person name="Notarangelo L.D."/>
            <person name="Gariglio M."/>
            <person name="FitzGerald P.C."/>
            <person name="McIntosh C.E."/>
            <person name="Reeves J."/>
            <person name="Starrett G.J."/>
            <person name="Bliskovsky V."/>
            <person name="Velez D."/>
            <person name="Brownell I."/>
            <person name="Yarchoan R."/>
            <person name="Wyvill K.M."/>
            <person name="Uldrick T.S."/>
            <person name="Maldarelli F."/>
            <person name="Lisco A."/>
            <person name="Sereti I."/>
            <person name="Gonzalez C.M."/>
            <person name="Androphy E.J."/>
            <person name="McBride A.A."/>
            <person name="Van Doorslaer K."/>
            <person name="Garcia F."/>
            <person name="Dvoretzky I."/>
            <person name="Liu J.S."/>
            <person name="Han J."/>
            <person name="Murphy P.M."/>
            <person name="McDermott D.H."/>
            <person name="Buck C.B."/>
        </authorList>
    </citation>
    <scope>NUCLEOTIDE SEQUENCE</scope>
    <source>
        <strain evidence="18">Gamma13_EV03c45</strain>
    </source>
</reference>
<keyword evidence="13 16" id="KW-1035">Host cytoplasm</keyword>
<dbReference type="GO" id="GO:0052170">
    <property type="term" value="P:symbiont-mediated suppression of host innate immune response"/>
    <property type="evidence" value="ECO:0007669"/>
    <property type="project" value="UniProtKB-KW"/>
</dbReference>
<keyword evidence="4 16" id="KW-0945">Host-virus interaction</keyword>
<protein>
    <recommendedName>
        <fullName evidence="16 17">Protein E6</fullName>
    </recommendedName>
</protein>
<evidence type="ECO:0000256" key="12">
    <source>
        <dbReference type="ARBA" id="ARBA00023163"/>
    </source>
</evidence>
<keyword evidence="11 16" id="KW-0010">Activator</keyword>
<evidence type="ECO:0000256" key="8">
    <source>
        <dbReference type="ARBA" id="ARBA00022833"/>
    </source>
</evidence>
<dbReference type="GO" id="GO:0030430">
    <property type="term" value="C:host cell cytoplasm"/>
    <property type="evidence" value="ECO:0007669"/>
    <property type="project" value="UniProtKB-SubCell"/>
</dbReference>
<evidence type="ECO:0000256" key="15">
    <source>
        <dbReference type="ARBA" id="ARBA00023323"/>
    </source>
</evidence>
<keyword evidence="10 16" id="KW-0238">DNA-binding</keyword>
<comment type="caution">
    <text evidence="16">Lacks conserved residue(s) required for the propagation of feature annotation.</text>
</comment>
<evidence type="ECO:0000256" key="5">
    <source>
        <dbReference type="ARBA" id="ARBA00022632"/>
    </source>
</evidence>
<dbReference type="GO" id="GO:0052150">
    <property type="term" value="P:symbiont-mediated perturbation of host apoptosis"/>
    <property type="evidence" value="ECO:0007669"/>
    <property type="project" value="UniProtKB-KW"/>
</dbReference>
<keyword evidence="5 16" id="KW-1090">Inhibition of host innate immune response by virus</keyword>
<dbReference type="Pfam" id="PF00518">
    <property type="entry name" value="E6"/>
    <property type="match status" value="1"/>
</dbReference>
<evidence type="ECO:0000256" key="6">
    <source>
        <dbReference type="ARBA" id="ARBA00022723"/>
    </source>
</evidence>
<keyword evidence="6 16" id="KW-0479">Metal-binding</keyword>
<dbReference type="GO" id="GO:0006355">
    <property type="term" value="P:regulation of DNA-templated transcription"/>
    <property type="evidence" value="ECO:0007669"/>
    <property type="project" value="UniProtKB-UniRule"/>
</dbReference>
<dbReference type="InterPro" id="IPR001334">
    <property type="entry name" value="E6"/>
</dbReference>
<dbReference type="GO" id="GO:0042025">
    <property type="term" value="C:host cell nucleus"/>
    <property type="evidence" value="ECO:0007669"/>
    <property type="project" value="UniProtKB-SubCell"/>
</dbReference>
<keyword evidence="3 16" id="KW-1048">Host nucleus</keyword>
<evidence type="ECO:0000256" key="1">
    <source>
        <dbReference type="ARBA" id="ARBA00006346"/>
    </source>
</evidence>
<evidence type="ECO:0000256" key="10">
    <source>
        <dbReference type="ARBA" id="ARBA00023125"/>
    </source>
</evidence>
<keyword evidence="2 16" id="KW-0244">Early protein</keyword>
<evidence type="ECO:0000256" key="13">
    <source>
        <dbReference type="ARBA" id="ARBA00023200"/>
    </source>
</evidence>
<proteinExistence type="inferred from homology"/>
<dbReference type="InterPro" id="IPR038575">
    <property type="entry name" value="E6_sf"/>
</dbReference>
<dbReference type="EMBL" id="MF588721">
    <property type="protein sequence ID" value="ATQ38386.1"/>
    <property type="molecule type" value="Genomic_DNA"/>
</dbReference>
<gene>
    <name evidence="16 18" type="primary">E6</name>
</gene>
<keyword evidence="9 16" id="KW-0805">Transcription regulation</keyword>
<organism evidence="18">
    <name type="scientific">Gammapapillomavirus 13</name>
    <dbReference type="NCBI Taxonomy" id="1513258"/>
    <lineage>
        <taxon>Viruses</taxon>
        <taxon>Monodnaviria</taxon>
        <taxon>Shotokuvirae</taxon>
        <taxon>Cossaviricota</taxon>
        <taxon>Papovaviricetes</taxon>
        <taxon>Zurhausenvirales</taxon>
        <taxon>Papillomaviridae</taxon>
        <taxon>Firstpapillomavirinae</taxon>
        <taxon>Gammapapillomavirus</taxon>
    </lineage>
</organism>
<evidence type="ECO:0000256" key="17">
    <source>
        <dbReference type="RuleBase" id="RU363123"/>
    </source>
</evidence>
<keyword evidence="8 16" id="KW-0862">Zinc</keyword>
<feature type="zinc finger region" evidence="16">
    <location>
        <begin position="100"/>
        <end position="136"/>
    </location>
</feature>
<dbReference type="GO" id="GO:0003677">
    <property type="term" value="F:DNA binding"/>
    <property type="evidence" value="ECO:0007669"/>
    <property type="project" value="UniProtKB-UniRule"/>
</dbReference>
<comment type="function">
    <text evidence="16">Plays a major role in the induction and maintenance of cellular transformation. E6 associates with host UBE3A/E6-AP ubiquitin-protein ligase and modulates its activity. Protects host keratinocytes from apoptosis by mediating the degradation of host BAK1. May also inhibit host immune response.</text>
</comment>
<evidence type="ECO:0000256" key="3">
    <source>
        <dbReference type="ARBA" id="ARBA00022562"/>
    </source>
</evidence>
<evidence type="ECO:0000256" key="9">
    <source>
        <dbReference type="ARBA" id="ARBA00023015"/>
    </source>
</evidence>
<keyword evidence="14 16" id="KW-0899">Viral immunoevasion</keyword>
<evidence type="ECO:0000313" key="18">
    <source>
        <dbReference type="EMBL" id="ATQ38386.1"/>
    </source>
</evidence>
<dbReference type="GO" id="GO:0008270">
    <property type="term" value="F:zinc ion binding"/>
    <property type="evidence" value="ECO:0007669"/>
    <property type="project" value="UniProtKB-KW"/>
</dbReference>
<feature type="zinc finger region" evidence="16">
    <location>
        <begin position="27"/>
        <end position="63"/>
    </location>
</feature>
<name>A0A2D2ALP8_9PAPI</name>
<keyword evidence="7 16" id="KW-0863">Zinc-finger</keyword>
<sequence length="144" mass="16692">METTGPTRLDEFCKVSGINFFDLQLPCVFCKFVCTVEDLASFFKKNLSIVYRSAVPFACCIKCLKHTALYERQRYSLCCVKPSVIDVLTGKSFFELPVRCLFCLSLLDPIERREACLRNDDVILVRGHWRCICRVCFAFQYEVE</sequence>
<evidence type="ECO:0000256" key="2">
    <source>
        <dbReference type="ARBA" id="ARBA00022518"/>
    </source>
</evidence>
<dbReference type="Gene3D" id="3.30.240.40">
    <property type="entry name" value="E6 early regulatory protein"/>
    <property type="match status" value="2"/>
</dbReference>
<evidence type="ECO:0000256" key="7">
    <source>
        <dbReference type="ARBA" id="ARBA00022771"/>
    </source>
</evidence>